<dbReference type="InterPro" id="IPR008914">
    <property type="entry name" value="PEBP"/>
</dbReference>
<proteinExistence type="predicted"/>
<comment type="caution">
    <text evidence="1">The sequence shown here is derived from an EMBL/GenBank/DDBJ whole genome shotgun (WGS) entry which is preliminary data.</text>
</comment>
<dbReference type="Gene3D" id="3.90.280.10">
    <property type="entry name" value="PEBP-like"/>
    <property type="match status" value="1"/>
</dbReference>
<dbReference type="Proteomes" id="UP001194746">
    <property type="component" value="Unassembled WGS sequence"/>
</dbReference>
<dbReference type="Pfam" id="PF01161">
    <property type="entry name" value="PBP"/>
    <property type="match status" value="1"/>
</dbReference>
<evidence type="ECO:0000313" key="2">
    <source>
        <dbReference type="Proteomes" id="UP001194746"/>
    </source>
</evidence>
<evidence type="ECO:0000313" key="1">
    <source>
        <dbReference type="EMBL" id="KAF9893657.1"/>
    </source>
</evidence>
<gene>
    <name evidence="1" type="ORF">FE257_010969</name>
</gene>
<dbReference type="InterPro" id="IPR049556">
    <property type="entry name" value="PhiB"/>
</dbReference>
<dbReference type="EMBL" id="VCAU01000007">
    <property type="protein sequence ID" value="KAF9893657.1"/>
    <property type="molecule type" value="Genomic_DNA"/>
</dbReference>
<name>A0AAD4CXR9_ASPNN</name>
<dbReference type="CDD" id="cd00457">
    <property type="entry name" value="PEBP"/>
    <property type="match status" value="1"/>
</dbReference>
<dbReference type="AlphaFoldDB" id="A0AAD4CXR9"/>
<dbReference type="SUPFAM" id="SSF49777">
    <property type="entry name" value="PEBP-like"/>
    <property type="match status" value="1"/>
</dbReference>
<protein>
    <submittedName>
        <fullName evidence="1">Uncharacterized protein</fullName>
    </submittedName>
</protein>
<reference evidence="1" key="2">
    <citation type="submission" date="2020-02" db="EMBL/GenBank/DDBJ databases">
        <authorList>
            <person name="Gilchrist C.L.M."/>
            <person name="Chooi Y.-H."/>
        </authorList>
    </citation>
    <scope>NUCLEOTIDE SEQUENCE</scope>
    <source>
        <strain evidence="1">MST-FP2251</strain>
    </source>
</reference>
<sequence>MAALWAWVQYVLGKVLSPIRGHDSKLMTNHAAFKHLPSPNMQLKATEYGASGSLMFPSHTCLAEDKMGGLPDFTWVAPENTDVKEYILLCEDPDVPIPGLCLPHGLFYGIPPSVCTATNTDIMTTKKIENHVTDAGWKYIPNLRGVPYIGAGAPLGHGVHRYFFTIVALDTALDFEGFDGKINQGKIREAIQGKVVGWGQWIGNFERPWPR</sequence>
<dbReference type="InterPro" id="IPR036610">
    <property type="entry name" value="PEBP-like_sf"/>
</dbReference>
<keyword evidence="2" id="KW-1185">Reference proteome</keyword>
<organism evidence="1 2">
    <name type="scientific">Aspergillus nanangensis</name>
    <dbReference type="NCBI Taxonomy" id="2582783"/>
    <lineage>
        <taxon>Eukaryota</taxon>
        <taxon>Fungi</taxon>
        <taxon>Dikarya</taxon>
        <taxon>Ascomycota</taxon>
        <taxon>Pezizomycotina</taxon>
        <taxon>Eurotiomycetes</taxon>
        <taxon>Eurotiomycetidae</taxon>
        <taxon>Eurotiales</taxon>
        <taxon>Aspergillaceae</taxon>
        <taxon>Aspergillus</taxon>
        <taxon>Aspergillus subgen. Circumdati</taxon>
    </lineage>
</organism>
<reference evidence="1" key="1">
    <citation type="journal article" date="2019" name="Beilstein J. Org. Chem.">
        <title>Nanangenines: drimane sesquiterpenoids as the dominant metabolite cohort of a novel Australian fungus, Aspergillus nanangensis.</title>
        <authorList>
            <person name="Lacey H.J."/>
            <person name="Gilchrist C.L.M."/>
            <person name="Crombie A."/>
            <person name="Kalaitzis J.A."/>
            <person name="Vuong D."/>
            <person name="Rutledge P.J."/>
            <person name="Turner P."/>
            <person name="Pitt J.I."/>
            <person name="Lacey E."/>
            <person name="Chooi Y.H."/>
            <person name="Piggott A.M."/>
        </authorList>
    </citation>
    <scope>NUCLEOTIDE SEQUENCE</scope>
    <source>
        <strain evidence="1">MST-FP2251</strain>
    </source>
</reference>
<accession>A0AAD4CXR9</accession>